<feature type="compositionally biased region" description="Basic and acidic residues" evidence="1">
    <location>
        <begin position="178"/>
        <end position="195"/>
    </location>
</feature>
<sequence length="236" mass="26366">MPPPELVVFSQPAGTARQEAPPGGGGGKLAYKAFMSHKIAKINAKPPAPRTEAERREEEDDRRRDRELRELLEGRVMIEKLHEAQLSGRERHKHNAEKLARLGMKVKTKLKMPANAYFASVRNRAEKVRREVQDAKDRGVLSPAMKRSIEVAHLGKPSDDPRRRHRRADRGPDAGPGRFKDGVLHISKSHIDRVSRAASSGASSRIGKKQQQPKSGKKPKAKPKPKPKPKPKGSRR</sequence>
<accession>A0A9W8HAW5</accession>
<gene>
    <name evidence="2" type="ORF">H4R18_003798</name>
</gene>
<reference evidence="2" key="1">
    <citation type="submission" date="2022-07" db="EMBL/GenBank/DDBJ databases">
        <title>Phylogenomic reconstructions and comparative analyses of Kickxellomycotina fungi.</title>
        <authorList>
            <person name="Reynolds N.K."/>
            <person name="Stajich J.E."/>
            <person name="Barry K."/>
            <person name="Grigoriev I.V."/>
            <person name="Crous P."/>
            <person name="Smith M.E."/>
        </authorList>
    </citation>
    <scope>NUCLEOTIDE SEQUENCE</scope>
    <source>
        <strain evidence="2">NBRC 105414</strain>
    </source>
</reference>
<comment type="caution">
    <text evidence="2">The sequence shown here is derived from an EMBL/GenBank/DDBJ whole genome shotgun (WGS) entry which is preliminary data.</text>
</comment>
<dbReference type="InterPro" id="IPR053030">
    <property type="entry name" value="Ribosomal_biogenesis_FAF1-like"/>
</dbReference>
<organism evidence="2 3">
    <name type="scientific">Coemansia javaensis</name>
    <dbReference type="NCBI Taxonomy" id="2761396"/>
    <lineage>
        <taxon>Eukaryota</taxon>
        <taxon>Fungi</taxon>
        <taxon>Fungi incertae sedis</taxon>
        <taxon>Zoopagomycota</taxon>
        <taxon>Kickxellomycotina</taxon>
        <taxon>Kickxellomycetes</taxon>
        <taxon>Kickxellales</taxon>
        <taxon>Kickxellaceae</taxon>
        <taxon>Coemansia</taxon>
    </lineage>
</organism>
<evidence type="ECO:0000256" key="1">
    <source>
        <dbReference type="SAM" id="MobiDB-lite"/>
    </source>
</evidence>
<proteinExistence type="predicted"/>
<name>A0A9W8HAW5_9FUNG</name>
<protein>
    <submittedName>
        <fullName evidence="2">Uncharacterized protein</fullName>
    </submittedName>
</protein>
<dbReference type="AlphaFoldDB" id="A0A9W8HAW5"/>
<feature type="region of interest" description="Disordered" evidence="1">
    <location>
        <begin position="1"/>
        <end position="27"/>
    </location>
</feature>
<dbReference type="PANTHER" id="PTHR28096">
    <property type="entry name" value="PROTEIN FAF1"/>
    <property type="match status" value="1"/>
</dbReference>
<dbReference type="PANTHER" id="PTHR28096:SF1">
    <property type="entry name" value="PROTEIN FAF1"/>
    <property type="match status" value="1"/>
</dbReference>
<keyword evidence="3" id="KW-1185">Reference proteome</keyword>
<dbReference type="GO" id="GO:0005730">
    <property type="term" value="C:nucleolus"/>
    <property type="evidence" value="ECO:0007669"/>
    <property type="project" value="TreeGrafter"/>
</dbReference>
<feature type="region of interest" description="Disordered" evidence="1">
    <location>
        <begin position="130"/>
        <end position="236"/>
    </location>
</feature>
<feature type="compositionally biased region" description="Basic residues" evidence="1">
    <location>
        <begin position="215"/>
        <end position="236"/>
    </location>
</feature>
<dbReference type="OrthoDB" id="5556956at2759"/>
<dbReference type="EMBL" id="JANBUL010000162">
    <property type="protein sequence ID" value="KAJ2779803.1"/>
    <property type="molecule type" value="Genomic_DNA"/>
</dbReference>
<feature type="compositionally biased region" description="Low complexity" evidence="1">
    <location>
        <begin position="196"/>
        <end position="214"/>
    </location>
</feature>
<evidence type="ECO:0000313" key="2">
    <source>
        <dbReference type="EMBL" id="KAJ2779803.1"/>
    </source>
</evidence>
<feature type="compositionally biased region" description="Basic and acidic residues" evidence="1">
    <location>
        <begin position="130"/>
        <end position="139"/>
    </location>
</feature>
<feature type="compositionally biased region" description="Basic and acidic residues" evidence="1">
    <location>
        <begin position="51"/>
        <end position="64"/>
    </location>
</feature>
<dbReference type="Proteomes" id="UP001140217">
    <property type="component" value="Unassembled WGS sequence"/>
</dbReference>
<evidence type="ECO:0000313" key="3">
    <source>
        <dbReference type="Proteomes" id="UP001140217"/>
    </source>
</evidence>
<dbReference type="GO" id="GO:0000462">
    <property type="term" value="P:maturation of SSU-rRNA from tricistronic rRNA transcript (SSU-rRNA, 5.8S rRNA, LSU-rRNA)"/>
    <property type="evidence" value="ECO:0007669"/>
    <property type="project" value="TreeGrafter"/>
</dbReference>
<feature type="region of interest" description="Disordered" evidence="1">
    <location>
        <begin position="41"/>
        <end position="64"/>
    </location>
</feature>